<accession>A0AA47I197</accession>
<dbReference type="GO" id="GO:0007165">
    <property type="term" value="P:signal transduction"/>
    <property type="evidence" value="ECO:0007669"/>
    <property type="project" value="TreeGrafter"/>
</dbReference>
<dbReference type="GO" id="GO:0006020">
    <property type="term" value="P:inositol metabolic process"/>
    <property type="evidence" value="ECO:0007669"/>
    <property type="project" value="TreeGrafter"/>
</dbReference>
<dbReference type="Pfam" id="PF00459">
    <property type="entry name" value="Inositol_P"/>
    <property type="match status" value="1"/>
</dbReference>
<dbReference type="Gene3D" id="3.30.540.10">
    <property type="entry name" value="Fructose-1,6-Bisphosphatase, subunit A, domain 1"/>
    <property type="match status" value="1"/>
</dbReference>
<evidence type="ECO:0000256" key="2">
    <source>
        <dbReference type="PIRSR" id="PIRSR600760-2"/>
    </source>
</evidence>
<feature type="binding site" evidence="2">
    <location>
        <position position="36"/>
    </location>
    <ligand>
        <name>Mg(2+)</name>
        <dbReference type="ChEBI" id="CHEBI:18420"/>
        <label>1</label>
        <note>catalytic</note>
    </ligand>
</feature>
<dbReference type="GO" id="GO:0046872">
    <property type="term" value="F:metal ion binding"/>
    <property type="evidence" value="ECO:0007669"/>
    <property type="project" value="UniProtKB-KW"/>
</dbReference>
<dbReference type="InterPro" id="IPR000760">
    <property type="entry name" value="Inositol_monophosphatase-like"/>
</dbReference>
<dbReference type="RefSeq" id="WP_232964077.1">
    <property type="nucleotide sequence ID" value="NZ_CP113257.1"/>
</dbReference>
<gene>
    <name evidence="3" type="ORF">OSV15_08250</name>
</gene>
<feature type="binding site" evidence="2">
    <location>
        <position position="160"/>
    </location>
    <ligand>
        <name>Mg(2+)</name>
        <dbReference type="ChEBI" id="CHEBI:18420"/>
        <label>1</label>
        <note>catalytic</note>
    </ligand>
</feature>
<comment type="cofactor">
    <cofactor evidence="2">
        <name>Mg(2+)</name>
        <dbReference type="ChEBI" id="CHEBI:18420"/>
    </cofactor>
</comment>
<organism evidence="3 4">
    <name type="scientific">Stutzerimonas frequens</name>
    <dbReference type="NCBI Taxonomy" id="2968969"/>
    <lineage>
        <taxon>Bacteria</taxon>
        <taxon>Pseudomonadati</taxon>
        <taxon>Pseudomonadota</taxon>
        <taxon>Gammaproteobacteria</taxon>
        <taxon>Pseudomonadales</taxon>
        <taxon>Pseudomonadaceae</taxon>
        <taxon>Stutzerimonas</taxon>
    </lineage>
</organism>
<dbReference type="EMBL" id="CP113257">
    <property type="protein sequence ID" value="WAE54870.1"/>
    <property type="molecule type" value="Genomic_DNA"/>
</dbReference>
<feature type="binding site" evidence="2">
    <location>
        <position position="17"/>
    </location>
    <ligand>
        <name>Mg(2+)</name>
        <dbReference type="ChEBI" id="CHEBI:18420"/>
        <label>1</label>
        <note>catalytic</note>
    </ligand>
</feature>
<keyword evidence="2" id="KW-0460">Magnesium</keyword>
<dbReference type="AlphaFoldDB" id="A0AA47I197"/>
<dbReference type="GO" id="GO:0008934">
    <property type="term" value="F:inositol monophosphate 1-phosphatase activity"/>
    <property type="evidence" value="ECO:0007669"/>
    <property type="project" value="TreeGrafter"/>
</dbReference>
<dbReference type="Proteomes" id="UP001164632">
    <property type="component" value="Chromosome"/>
</dbReference>
<dbReference type="SUPFAM" id="SSF56655">
    <property type="entry name" value="Carbohydrate phosphatase"/>
    <property type="match status" value="1"/>
</dbReference>
<protein>
    <recommendedName>
        <fullName evidence="5">Inositol monophosphatase</fullName>
    </recommendedName>
</protein>
<dbReference type="PANTHER" id="PTHR20854">
    <property type="entry name" value="INOSITOL MONOPHOSPHATASE"/>
    <property type="match status" value="1"/>
</dbReference>
<feature type="binding site" evidence="2">
    <location>
        <position position="33"/>
    </location>
    <ligand>
        <name>Mg(2+)</name>
        <dbReference type="ChEBI" id="CHEBI:18420"/>
        <label>1</label>
        <note>catalytic</note>
    </ligand>
</feature>
<dbReference type="PANTHER" id="PTHR20854:SF4">
    <property type="entry name" value="INOSITOL-1-MONOPHOSPHATASE-RELATED"/>
    <property type="match status" value="1"/>
</dbReference>
<keyword evidence="2" id="KW-0479">Metal-binding</keyword>
<reference evidence="3" key="1">
    <citation type="submission" date="2022-11" db="EMBL/GenBank/DDBJ databases">
        <title>Genomic of Pseudomonas TF18.</title>
        <authorList>
            <person name="Liu T."/>
        </authorList>
    </citation>
    <scope>NUCLEOTIDE SEQUENCE</scope>
    <source>
        <strain evidence="3">TF18</strain>
    </source>
</reference>
<proteinExistence type="inferred from homology"/>
<evidence type="ECO:0000256" key="1">
    <source>
        <dbReference type="ARBA" id="ARBA00009759"/>
    </source>
</evidence>
<dbReference type="Gene3D" id="3.40.190.80">
    <property type="match status" value="1"/>
</dbReference>
<name>A0AA47I197_9GAMM</name>
<comment type="similarity">
    <text evidence="1">Belongs to the inositol monophosphatase superfamily.</text>
</comment>
<evidence type="ECO:0000313" key="4">
    <source>
        <dbReference type="Proteomes" id="UP001164632"/>
    </source>
</evidence>
<evidence type="ECO:0000313" key="3">
    <source>
        <dbReference type="EMBL" id="WAE54870.1"/>
    </source>
</evidence>
<evidence type="ECO:0008006" key="5">
    <source>
        <dbReference type="Google" id="ProtNLM"/>
    </source>
</evidence>
<sequence length="224" mass="23893">MLRRGLEQILNCDFVGEETGRHQTGHRYCWVVDPNDGTADFLAGRSGSAVSVGLLDEGEPVLGVVYAPATPRGSDCLAWQQGMQSLLRNGRVIAPSKQNRDLKGSVVFVSSAAASKRAENDILCAPATCEPMPSIAYRLARVAAGDGAAGVSLYPVSPHDVVAGHALLKAVGGDIFDQDGKPIRYTASVEFTFPVEQCFGGQSEACRALLARPWLNLLQLRPEV</sequence>